<accession>A0A1X7LDV2</accession>
<sequence>MANVKNVNDILIGTGKVFLNGFRWLSRHIVLSAGFNRLLGDGRSAPGRPSSFTSPPRVQR</sequence>
<dbReference type="STRING" id="561720.SAMN06275492_15714"/>
<evidence type="ECO:0000256" key="1">
    <source>
        <dbReference type="SAM" id="MobiDB-lite"/>
    </source>
</evidence>
<protein>
    <submittedName>
        <fullName evidence="2">Uncharacterized protein</fullName>
    </submittedName>
</protein>
<feature type="region of interest" description="Disordered" evidence="1">
    <location>
        <begin position="40"/>
        <end position="60"/>
    </location>
</feature>
<evidence type="ECO:0000313" key="3">
    <source>
        <dbReference type="Proteomes" id="UP000193355"/>
    </source>
</evidence>
<dbReference type="EMBL" id="FXBB01000057">
    <property type="protein sequence ID" value="SMG51727.1"/>
    <property type="molecule type" value="Genomic_DNA"/>
</dbReference>
<dbReference type="AlphaFoldDB" id="A0A1X7LDV2"/>
<name>A0A1X7LDV2_9BACT</name>
<proteinExistence type="predicted"/>
<reference evidence="3" key="1">
    <citation type="submission" date="2017-04" db="EMBL/GenBank/DDBJ databases">
        <authorList>
            <person name="Varghese N."/>
            <person name="Submissions S."/>
        </authorList>
    </citation>
    <scope>NUCLEOTIDE SEQUENCE [LARGE SCALE GENOMIC DNA]</scope>
    <source>
        <strain evidence="3">USBA 82</strain>
    </source>
</reference>
<feature type="compositionally biased region" description="Polar residues" evidence="1">
    <location>
        <begin position="50"/>
        <end position="60"/>
    </location>
</feature>
<dbReference type="Proteomes" id="UP000193355">
    <property type="component" value="Unassembled WGS sequence"/>
</dbReference>
<gene>
    <name evidence="2" type="ORF">SAMN06275492_15714</name>
</gene>
<organism evidence="2 3">
    <name type="scientific">Dethiosulfovibrio salsuginis</name>
    <dbReference type="NCBI Taxonomy" id="561720"/>
    <lineage>
        <taxon>Bacteria</taxon>
        <taxon>Thermotogati</taxon>
        <taxon>Synergistota</taxon>
        <taxon>Synergistia</taxon>
        <taxon>Synergistales</taxon>
        <taxon>Dethiosulfovibrionaceae</taxon>
        <taxon>Dethiosulfovibrio</taxon>
    </lineage>
</organism>
<keyword evidence="3" id="KW-1185">Reference proteome</keyword>
<evidence type="ECO:0000313" key="2">
    <source>
        <dbReference type="EMBL" id="SMG51727.1"/>
    </source>
</evidence>